<dbReference type="HOGENOM" id="CLU_2217578_0_0_5"/>
<protein>
    <submittedName>
        <fullName evidence="3">Uncharacterized protein</fullName>
    </submittedName>
</protein>
<dbReference type="Proteomes" id="UP000006512">
    <property type="component" value="Unassembled WGS sequence"/>
</dbReference>
<dbReference type="STRING" id="715226.ABI_09870"/>
<feature type="transmembrane region" description="Helical" evidence="2">
    <location>
        <begin position="40"/>
        <end position="58"/>
    </location>
</feature>
<evidence type="ECO:0000313" key="3">
    <source>
        <dbReference type="EMBL" id="EGF92550.1"/>
    </source>
</evidence>
<keyword evidence="2" id="KW-1133">Transmembrane helix</keyword>
<evidence type="ECO:0000256" key="2">
    <source>
        <dbReference type="SAM" id="Phobius"/>
    </source>
</evidence>
<dbReference type="AlphaFoldDB" id="F4QGU8"/>
<keyword evidence="4" id="KW-1185">Reference proteome</keyword>
<organism evidence="3 4">
    <name type="scientific">Asticcacaulis biprosthecium C19</name>
    <dbReference type="NCBI Taxonomy" id="715226"/>
    <lineage>
        <taxon>Bacteria</taxon>
        <taxon>Pseudomonadati</taxon>
        <taxon>Pseudomonadota</taxon>
        <taxon>Alphaproteobacteria</taxon>
        <taxon>Caulobacterales</taxon>
        <taxon>Caulobacteraceae</taxon>
        <taxon>Asticcacaulis</taxon>
    </lineage>
</organism>
<proteinExistence type="predicted"/>
<reference evidence="4" key="1">
    <citation type="submission" date="2011-03" db="EMBL/GenBank/DDBJ databases">
        <title>Draft genome sequence of Brevundimonas diminuta.</title>
        <authorList>
            <person name="Brown P.J.B."/>
            <person name="Buechlein A."/>
            <person name="Hemmerich C."/>
            <person name="Brun Y.V."/>
        </authorList>
    </citation>
    <scope>NUCLEOTIDE SEQUENCE [LARGE SCALE GENOMIC DNA]</scope>
    <source>
        <strain evidence="4">C19</strain>
    </source>
</reference>
<evidence type="ECO:0000256" key="1">
    <source>
        <dbReference type="SAM" id="MobiDB-lite"/>
    </source>
</evidence>
<keyword evidence="2" id="KW-0472">Membrane</keyword>
<dbReference type="EMBL" id="GL883077">
    <property type="protein sequence ID" value="EGF92550.1"/>
    <property type="molecule type" value="Genomic_DNA"/>
</dbReference>
<dbReference type="RefSeq" id="WP_006271728.1">
    <property type="nucleotide sequence ID" value="NZ_GL883077.1"/>
</dbReference>
<dbReference type="OrthoDB" id="7173099at2"/>
<name>F4QGU8_9CAUL</name>
<feature type="region of interest" description="Disordered" evidence="1">
    <location>
        <begin position="1"/>
        <end position="36"/>
    </location>
</feature>
<gene>
    <name evidence="3" type="ORF">ABI_09870</name>
</gene>
<keyword evidence="2" id="KW-0812">Transmembrane</keyword>
<accession>F4QGU8</accession>
<evidence type="ECO:0000313" key="4">
    <source>
        <dbReference type="Proteomes" id="UP000006512"/>
    </source>
</evidence>
<sequence>MLHGPEIRSGMSPDIADYRARRKHGRHRGDQAAKGGRKGLSSLIFLAVLAIAFMVWTHNGTLNSVMNVVVGTGCAVAHHLGRPRTGDTNFWADGKFNEDGGCEGIG</sequence>